<accession>A0A0A0CYU1</accession>
<evidence type="ECO:0000256" key="3">
    <source>
        <dbReference type="ARBA" id="ARBA00006171"/>
    </source>
</evidence>
<dbReference type="PANTHER" id="PTHR43434:SF1">
    <property type="entry name" value="PHOSPHOGLYCOLATE PHOSPHATASE"/>
    <property type="match status" value="1"/>
</dbReference>
<organism evidence="5 6">
    <name type="scientific">Inquilinus limosus MP06</name>
    <dbReference type="NCBI Taxonomy" id="1398085"/>
    <lineage>
        <taxon>Bacteria</taxon>
        <taxon>Pseudomonadati</taxon>
        <taxon>Pseudomonadota</taxon>
        <taxon>Alphaproteobacteria</taxon>
        <taxon>Rhodospirillales</taxon>
        <taxon>Rhodospirillaceae</taxon>
        <taxon>Inquilinus</taxon>
    </lineage>
</organism>
<sequence>MKAAIFDLDGTLVDSAPDIAHAVNRMLADRGAPAQETAFIETLVGEGARMLVVKLHRALGLPDADVDRDTRIYLDYYAARPVADSTLYADAATALPALRAAGVRLGVCTNKPEALARQVLDRLGLLPHLSAVVGADTTPHVKPDPRPLLHTLDLLGAAPGETVYVGDTGIDLACARAAAVPCRIVDWGTGRAVPVEDSARLRRFSDLLPAAVPAG</sequence>
<dbReference type="EC" id="3.1.3.18" evidence="4"/>
<dbReference type="GO" id="GO:0005829">
    <property type="term" value="C:cytosol"/>
    <property type="evidence" value="ECO:0007669"/>
    <property type="project" value="TreeGrafter"/>
</dbReference>
<dbReference type="InterPro" id="IPR036412">
    <property type="entry name" value="HAD-like_sf"/>
</dbReference>
<dbReference type="Pfam" id="PF00702">
    <property type="entry name" value="Hydrolase"/>
    <property type="match status" value="1"/>
</dbReference>
<dbReference type="Gene3D" id="3.40.50.1000">
    <property type="entry name" value="HAD superfamily/HAD-like"/>
    <property type="match status" value="1"/>
</dbReference>
<dbReference type="SFLD" id="SFLDS00003">
    <property type="entry name" value="Haloacid_Dehalogenase"/>
    <property type="match status" value="1"/>
</dbReference>
<dbReference type="GO" id="GO:0008967">
    <property type="term" value="F:phosphoglycolate phosphatase activity"/>
    <property type="evidence" value="ECO:0007669"/>
    <property type="project" value="UniProtKB-EC"/>
</dbReference>
<dbReference type="InterPro" id="IPR006439">
    <property type="entry name" value="HAD-SF_hydro_IA"/>
</dbReference>
<comment type="similarity">
    <text evidence="3">Belongs to the HAD-like hydrolase superfamily. CbbY/CbbZ/Gph/YieH family.</text>
</comment>
<dbReference type="NCBIfam" id="TIGR01549">
    <property type="entry name" value="HAD-SF-IA-v1"/>
    <property type="match status" value="1"/>
</dbReference>
<name>A0A0A0CYU1_9PROT</name>
<dbReference type="Proteomes" id="UP000029995">
    <property type="component" value="Unassembled WGS sequence"/>
</dbReference>
<dbReference type="SFLD" id="SFLDG01129">
    <property type="entry name" value="C1.5:_HAD__Beta-PGM__Phosphata"/>
    <property type="match status" value="1"/>
</dbReference>
<dbReference type="SUPFAM" id="SSF56784">
    <property type="entry name" value="HAD-like"/>
    <property type="match status" value="1"/>
</dbReference>
<dbReference type="AlphaFoldDB" id="A0A0A0CYU1"/>
<dbReference type="PRINTS" id="PR00413">
    <property type="entry name" value="HADHALOGNASE"/>
</dbReference>
<dbReference type="Gene3D" id="1.10.150.240">
    <property type="entry name" value="Putative phosphatase, domain 2"/>
    <property type="match status" value="1"/>
</dbReference>
<dbReference type="EMBL" id="JANX01000713">
    <property type="protein sequence ID" value="KGM30738.1"/>
    <property type="molecule type" value="Genomic_DNA"/>
</dbReference>
<dbReference type="OrthoDB" id="9793014at2"/>
<gene>
    <name evidence="5" type="ORF">P409_31275</name>
</gene>
<protein>
    <recommendedName>
        <fullName evidence="4">phosphoglycolate phosphatase</fullName>
        <ecNumber evidence="4">3.1.3.18</ecNumber>
    </recommendedName>
</protein>
<dbReference type="SFLD" id="SFLDG01135">
    <property type="entry name" value="C1.5.6:_HAD__Beta-PGM__Phospha"/>
    <property type="match status" value="1"/>
</dbReference>
<comment type="caution">
    <text evidence="5">The sequence shown here is derived from an EMBL/GenBank/DDBJ whole genome shotgun (WGS) entry which is preliminary data.</text>
</comment>
<evidence type="ECO:0000313" key="6">
    <source>
        <dbReference type="Proteomes" id="UP000029995"/>
    </source>
</evidence>
<evidence type="ECO:0000256" key="2">
    <source>
        <dbReference type="ARBA" id="ARBA00004818"/>
    </source>
</evidence>
<evidence type="ECO:0000313" key="5">
    <source>
        <dbReference type="EMBL" id="KGM30738.1"/>
    </source>
</evidence>
<evidence type="ECO:0000256" key="4">
    <source>
        <dbReference type="ARBA" id="ARBA00013078"/>
    </source>
</evidence>
<dbReference type="InterPro" id="IPR050155">
    <property type="entry name" value="HAD-like_hydrolase_sf"/>
</dbReference>
<dbReference type="InterPro" id="IPR023198">
    <property type="entry name" value="PGP-like_dom2"/>
</dbReference>
<dbReference type="GO" id="GO:0006281">
    <property type="term" value="P:DNA repair"/>
    <property type="evidence" value="ECO:0007669"/>
    <property type="project" value="TreeGrafter"/>
</dbReference>
<dbReference type="RefSeq" id="WP_034847692.1">
    <property type="nucleotide sequence ID" value="NZ_JANX01000713.1"/>
</dbReference>
<comment type="pathway">
    <text evidence="2">Organic acid metabolism; glycolate biosynthesis; glycolate from 2-phosphoglycolate: step 1/1.</text>
</comment>
<reference evidence="5 6" key="1">
    <citation type="submission" date="2014-01" db="EMBL/GenBank/DDBJ databases">
        <title>Genome sequence determination for a cystic fibrosis isolate, Inquilinus limosus.</title>
        <authorList>
            <person name="Pino M."/>
            <person name="Di Conza J."/>
            <person name="Gutkind G."/>
        </authorList>
    </citation>
    <scope>NUCLEOTIDE SEQUENCE [LARGE SCALE GENOMIC DNA]</scope>
    <source>
        <strain evidence="5 6">MP06</strain>
    </source>
</reference>
<dbReference type="PANTHER" id="PTHR43434">
    <property type="entry name" value="PHOSPHOGLYCOLATE PHOSPHATASE"/>
    <property type="match status" value="1"/>
</dbReference>
<evidence type="ECO:0000256" key="1">
    <source>
        <dbReference type="ARBA" id="ARBA00000830"/>
    </source>
</evidence>
<dbReference type="InterPro" id="IPR023214">
    <property type="entry name" value="HAD_sf"/>
</dbReference>
<proteinExistence type="inferred from homology"/>
<comment type="catalytic activity">
    <reaction evidence="1">
        <text>2-phosphoglycolate + H2O = glycolate + phosphate</text>
        <dbReference type="Rhea" id="RHEA:14369"/>
        <dbReference type="ChEBI" id="CHEBI:15377"/>
        <dbReference type="ChEBI" id="CHEBI:29805"/>
        <dbReference type="ChEBI" id="CHEBI:43474"/>
        <dbReference type="ChEBI" id="CHEBI:58033"/>
        <dbReference type="EC" id="3.1.3.18"/>
    </reaction>
</comment>